<organism evidence="1 2">
    <name type="scientific">Haladaptatus litoreus</name>
    <dbReference type="NCBI Taxonomy" id="553468"/>
    <lineage>
        <taxon>Archaea</taxon>
        <taxon>Methanobacteriati</taxon>
        <taxon>Methanobacteriota</taxon>
        <taxon>Stenosarchaea group</taxon>
        <taxon>Halobacteria</taxon>
        <taxon>Halobacteriales</taxon>
        <taxon>Haladaptataceae</taxon>
        <taxon>Haladaptatus</taxon>
    </lineage>
</organism>
<keyword evidence="2" id="KW-1185">Reference proteome</keyword>
<evidence type="ECO:0000313" key="1">
    <source>
        <dbReference type="EMBL" id="SIR92529.1"/>
    </source>
</evidence>
<protein>
    <recommendedName>
        <fullName evidence="3">DUF4177 domain-containing protein</fullName>
    </recommendedName>
</protein>
<dbReference type="InterPro" id="IPR025234">
    <property type="entry name" value="YjzH-like"/>
</dbReference>
<dbReference type="EMBL" id="FTNO01000007">
    <property type="protein sequence ID" value="SIR92529.1"/>
    <property type="molecule type" value="Genomic_DNA"/>
</dbReference>
<reference evidence="2" key="1">
    <citation type="submission" date="2017-01" db="EMBL/GenBank/DDBJ databases">
        <authorList>
            <person name="Varghese N."/>
            <person name="Submissions S."/>
        </authorList>
    </citation>
    <scope>NUCLEOTIDE SEQUENCE [LARGE SCALE GENOMIC DNA]</scope>
    <source>
        <strain evidence="2">CGMCC 1.7737</strain>
    </source>
</reference>
<evidence type="ECO:0008006" key="3">
    <source>
        <dbReference type="Google" id="ProtNLM"/>
    </source>
</evidence>
<name>A0A1N7EWS5_9EURY</name>
<dbReference type="Proteomes" id="UP000186914">
    <property type="component" value="Unassembled WGS sequence"/>
</dbReference>
<evidence type="ECO:0000313" key="2">
    <source>
        <dbReference type="Proteomes" id="UP000186914"/>
    </source>
</evidence>
<gene>
    <name evidence="1" type="ORF">SAMN05421858_4580</name>
</gene>
<dbReference type="AlphaFoldDB" id="A0A1N7EWS5"/>
<sequence length="83" mass="9659">MDTVIQSQGEELMMNQNDRWEYETLRPPRGETKKEAEDPKAELNKLAAEGWRFVETIAYTDGGTKYLVFERPVRVNDAERDPP</sequence>
<dbReference type="RefSeq" id="WP_394329575.1">
    <property type="nucleotide sequence ID" value="NZ_FTNO01000007.1"/>
</dbReference>
<proteinExistence type="predicted"/>
<dbReference type="Pfam" id="PF13783">
    <property type="entry name" value="DUF4177"/>
    <property type="match status" value="1"/>
</dbReference>
<accession>A0A1N7EWS5</accession>